<sequence length="108" mass="11606">MVAILVSAVLVGGAVFTWQAYRQRRAIERSMGSMMDSSMGTMHGPDPLWYGIGTLLVAGSIGGVYYVVRGELTESASADSTEQIDPDRAPTAVPPSMGEEASRSPRRW</sequence>
<evidence type="ECO:0000256" key="1">
    <source>
        <dbReference type="SAM" id="MobiDB-lite"/>
    </source>
</evidence>
<proteinExistence type="predicted"/>
<reference evidence="3" key="1">
    <citation type="journal article" date="2023" name="Front. Microbiol.">
        <title>Genomic-based phylogenetic and metabolic analyses of the genus Natronomonas, and description of Natronomonas aquatica sp. nov.</title>
        <authorList>
            <person name="Garcia-Roldan A."/>
            <person name="Duran-Viseras A."/>
            <person name="de la Haba R.R."/>
            <person name="Corral P."/>
            <person name="Sanchez-Porro C."/>
            <person name="Ventosa A."/>
        </authorList>
    </citation>
    <scope>NUCLEOTIDE SEQUENCE</scope>
    <source>
        <strain evidence="3">F2-12</strain>
    </source>
</reference>
<dbReference type="Proteomes" id="UP001139494">
    <property type="component" value="Unassembled WGS sequence"/>
</dbReference>
<dbReference type="RefSeq" id="WP_256027862.1">
    <property type="nucleotide sequence ID" value="NZ_JAHLKM010000001.1"/>
</dbReference>
<keyword evidence="2" id="KW-0472">Membrane</keyword>
<gene>
    <name evidence="3" type="ORF">KM295_00545</name>
</gene>
<evidence type="ECO:0000313" key="4">
    <source>
        <dbReference type="Proteomes" id="UP001139494"/>
    </source>
</evidence>
<name>A0A9R1CQD7_9EURY</name>
<dbReference type="EMBL" id="JAHLKM010000001">
    <property type="protein sequence ID" value="MCQ4331995.1"/>
    <property type="molecule type" value="Genomic_DNA"/>
</dbReference>
<feature type="region of interest" description="Disordered" evidence="1">
    <location>
        <begin position="76"/>
        <end position="108"/>
    </location>
</feature>
<organism evidence="3 4">
    <name type="scientific">Natronomonas aquatica</name>
    <dbReference type="NCBI Taxonomy" id="2841590"/>
    <lineage>
        <taxon>Archaea</taxon>
        <taxon>Methanobacteriati</taxon>
        <taxon>Methanobacteriota</taxon>
        <taxon>Stenosarchaea group</taxon>
        <taxon>Halobacteria</taxon>
        <taxon>Halobacteriales</taxon>
        <taxon>Natronomonadaceae</taxon>
        <taxon>Natronomonas</taxon>
    </lineage>
</organism>
<feature type="transmembrane region" description="Helical" evidence="2">
    <location>
        <begin position="48"/>
        <end position="68"/>
    </location>
</feature>
<comment type="caution">
    <text evidence="3">The sequence shown here is derived from an EMBL/GenBank/DDBJ whole genome shotgun (WGS) entry which is preliminary data.</text>
</comment>
<protein>
    <submittedName>
        <fullName evidence="3">Uncharacterized protein</fullName>
    </submittedName>
</protein>
<evidence type="ECO:0000313" key="3">
    <source>
        <dbReference type="EMBL" id="MCQ4331995.1"/>
    </source>
</evidence>
<keyword evidence="4" id="KW-1185">Reference proteome</keyword>
<keyword evidence="2" id="KW-0812">Transmembrane</keyword>
<keyword evidence="2" id="KW-1133">Transmembrane helix</keyword>
<accession>A0A9R1CQD7</accession>
<evidence type="ECO:0000256" key="2">
    <source>
        <dbReference type="SAM" id="Phobius"/>
    </source>
</evidence>
<dbReference type="AlphaFoldDB" id="A0A9R1CQD7"/>